<dbReference type="GO" id="GO:0006310">
    <property type="term" value="P:DNA recombination"/>
    <property type="evidence" value="ECO:0007669"/>
    <property type="project" value="UniProtKB-KW"/>
</dbReference>
<dbReference type="STRING" id="933059.SAMN04488103_108169"/>
<dbReference type="InterPro" id="IPR002104">
    <property type="entry name" value="Integrase_catalytic"/>
</dbReference>
<dbReference type="Pfam" id="PF20172">
    <property type="entry name" value="DUF6538"/>
    <property type="match status" value="1"/>
</dbReference>
<evidence type="ECO:0000256" key="3">
    <source>
        <dbReference type="ARBA" id="ARBA00023125"/>
    </source>
</evidence>
<dbReference type="GO" id="GO:0015074">
    <property type="term" value="P:DNA integration"/>
    <property type="evidence" value="ECO:0007669"/>
    <property type="project" value="UniProtKB-KW"/>
</dbReference>
<dbReference type="Gene3D" id="1.10.443.10">
    <property type="entry name" value="Intergrase catalytic core"/>
    <property type="match status" value="1"/>
</dbReference>
<dbReference type="InterPro" id="IPR050090">
    <property type="entry name" value="Tyrosine_recombinase_XerCD"/>
</dbReference>
<evidence type="ECO:0000259" key="6">
    <source>
        <dbReference type="PROSITE" id="PS51898"/>
    </source>
</evidence>
<comment type="similarity">
    <text evidence="1">Belongs to the 'phage' integrase family.</text>
</comment>
<evidence type="ECO:0000256" key="1">
    <source>
        <dbReference type="ARBA" id="ARBA00008857"/>
    </source>
</evidence>
<dbReference type="CDD" id="cd01184">
    <property type="entry name" value="INT_C_like_1"/>
    <property type="match status" value="1"/>
</dbReference>
<evidence type="ECO:0000313" key="8">
    <source>
        <dbReference type="Proteomes" id="UP000198761"/>
    </source>
</evidence>
<dbReference type="Gene3D" id="1.10.150.130">
    <property type="match status" value="1"/>
</dbReference>
<accession>A0A1H8K1B5</accession>
<dbReference type="Pfam" id="PF00589">
    <property type="entry name" value="Phage_integrase"/>
    <property type="match status" value="1"/>
</dbReference>
<dbReference type="PANTHER" id="PTHR30349:SF41">
    <property type="entry name" value="INTEGRASE_RECOMBINASE PROTEIN MJ0367-RELATED"/>
    <property type="match status" value="1"/>
</dbReference>
<evidence type="ECO:0000313" key="7">
    <source>
        <dbReference type="EMBL" id="SEN86750.1"/>
    </source>
</evidence>
<dbReference type="SUPFAM" id="SSF56349">
    <property type="entry name" value="DNA breaking-rejoining enzymes"/>
    <property type="match status" value="1"/>
</dbReference>
<dbReference type="InterPro" id="IPR046668">
    <property type="entry name" value="DUF6538"/>
</dbReference>
<sequence>MVRFMSNISHLFRRGAAYSARIRVPLDLVEVIGRKELVKALGTSDLAEAKRRLHPVIANWHREFDDMRARRVLVPADREHAVWDQYTASLARDDQARAALPGEAEVQAAKAEAIARIERDDISGLDPLAVLDAGLDLMVAQRLADVSSEHRKVKLADLRQHLAKGETALIAHEVDAYLKANRLLVNRGTPEWISLARHMMRAEAEALERSLERDRGDYSGQPRDPLVKPAVGPRRSAQEVAPPGESVAEAVAAFKSENPRSVSKSRIEESCRDIGIFIETIGPDFPVAKIGKQHVRVWKALLRKYPVRATEVAAFRGMNIEQIVKANEELQRPVLSDRTVNRYLSSLSAFCAWAVDNGYMTDNPCPGMSLPKEKQSKTLPFTSEQMNTLFTSPWFAGCRSADEWRNVAKPGDVLIRDHRYWVPLIMLFSGARPGEIGQLAVNDVRQEHGHWIMHITTEGDKIAEGKSVKTGGSMRVVPIHPELIRLGFIKYHEGRVKEGGTALFPGAKRNERGQMMSDVSREFGKYLVRIGLKVGRGLSLYSFRHGAADALRRAGHLDQQFGFILGHAEPTTTGKYGIMPQGMLEQRVELVNAIAYPGLNLDHLAA</sequence>
<dbReference type="GO" id="GO:0003677">
    <property type="term" value="F:DNA binding"/>
    <property type="evidence" value="ECO:0007669"/>
    <property type="project" value="UniProtKB-KW"/>
</dbReference>
<feature type="region of interest" description="Disordered" evidence="5">
    <location>
        <begin position="211"/>
        <end position="242"/>
    </location>
</feature>
<dbReference type="Proteomes" id="UP000198761">
    <property type="component" value="Unassembled WGS sequence"/>
</dbReference>
<organism evidence="7 8">
    <name type="scientific">Gemmobacter aquatilis</name>
    <dbReference type="NCBI Taxonomy" id="933059"/>
    <lineage>
        <taxon>Bacteria</taxon>
        <taxon>Pseudomonadati</taxon>
        <taxon>Pseudomonadota</taxon>
        <taxon>Alphaproteobacteria</taxon>
        <taxon>Rhodobacterales</taxon>
        <taxon>Paracoccaceae</taxon>
        <taxon>Gemmobacter</taxon>
    </lineage>
</organism>
<proteinExistence type="inferred from homology"/>
<evidence type="ECO:0000256" key="5">
    <source>
        <dbReference type="SAM" id="MobiDB-lite"/>
    </source>
</evidence>
<keyword evidence="2" id="KW-0229">DNA integration</keyword>
<dbReference type="EMBL" id="FOCE01000008">
    <property type="protein sequence ID" value="SEN86750.1"/>
    <property type="molecule type" value="Genomic_DNA"/>
</dbReference>
<keyword evidence="8" id="KW-1185">Reference proteome</keyword>
<dbReference type="AlphaFoldDB" id="A0A1H8K1B5"/>
<protein>
    <submittedName>
        <fullName evidence="7">Site-specific recombinase XerD</fullName>
    </submittedName>
</protein>
<dbReference type="PROSITE" id="PS51898">
    <property type="entry name" value="TYR_RECOMBINASE"/>
    <property type="match status" value="1"/>
</dbReference>
<dbReference type="InterPro" id="IPR011010">
    <property type="entry name" value="DNA_brk_join_enz"/>
</dbReference>
<dbReference type="InterPro" id="IPR013762">
    <property type="entry name" value="Integrase-like_cat_sf"/>
</dbReference>
<feature type="domain" description="Tyr recombinase" evidence="6">
    <location>
        <begin position="376"/>
        <end position="589"/>
    </location>
</feature>
<name>A0A1H8K1B5_9RHOB</name>
<evidence type="ECO:0000256" key="4">
    <source>
        <dbReference type="ARBA" id="ARBA00023172"/>
    </source>
</evidence>
<keyword evidence="3" id="KW-0238">DNA-binding</keyword>
<reference evidence="7 8" key="1">
    <citation type="submission" date="2016-10" db="EMBL/GenBank/DDBJ databases">
        <authorList>
            <person name="de Groot N.N."/>
        </authorList>
    </citation>
    <scope>NUCLEOTIDE SEQUENCE [LARGE SCALE GENOMIC DNA]</scope>
    <source>
        <strain evidence="7 8">DSM 3857</strain>
    </source>
</reference>
<keyword evidence="4" id="KW-0233">DNA recombination</keyword>
<evidence type="ECO:0000256" key="2">
    <source>
        <dbReference type="ARBA" id="ARBA00022908"/>
    </source>
</evidence>
<dbReference type="PANTHER" id="PTHR30349">
    <property type="entry name" value="PHAGE INTEGRASE-RELATED"/>
    <property type="match status" value="1"/>
</dbReference>
<gene>
    <name evidence="7" type="ORF">SAMN04488103_108169</name>
</gene>
<dbReference type="InterPro" id="IPR010998">
    <property type="entry name" value="Integrase_recombinase_N"/>
</dbReference>